<gene>
    <name evidence="1" type="ORF">E1292_22290</name>
</gene>
<dbReference type="AlphaFoldDB" id="A0A4R4VDQ8"/>
<dbReference type="Proteomes" id="UP000295258">
    <property type="component" value="Unassembled WGS sequence"/>
</dbReference>
<dbReference type="RefSeq" id="WP_132597155.1">
    <property type="nucleotide sequence ID" value="NZ_SMKO01000059.1"/>
</dbReference>
<accession>A0A4R4VDQ8</accession>
<proteinExistence type="predicted"/>
<protein>
    <submittedName>
        <fullName evidence="1">Uncharacterized protein</fullName>
    </submittedName>
</protein>
<dbReference type="EMBL" id="SMKO01000059">
    <property type="protein sequence ID" value="TDD02961.1"/>
    <property type="molecule type" value="Genomic_DNA"/>
</dbReference>
<organism evidence="1 2">
    <name type="scientific">Nonomuraea deserti</name>
    <dbReference type="NCBI Taxonomy" id="1848322"/>
    <lineage>
        <taxon>Bacteria</taxon>
        <taxon>Bacillati</taxon>
        <taxon>Actinomycetota</taxon>
        <taxon>Actinomycetes</taxon>
        <taxon>Streptosporangiales</taxon>
        <taxon>Streptosporangiaceae</taxon>
        <taxon>Nonomuraea</taxon>
    </lineage>
</organism>
<reference evidence="1 2" key="1">
    <citation type="submission" date="2019-03" db="EMBL/GenBank/DDBJ databases">
        <title>Draft genome sequences of novel Actinobacteria.</title>
        <authorList>
            <person name="Sahin N."/>
            <person name="Ay H."/>
            <person name="Saygin H."/>
        </authorList>
    </citation>
    <scope>NUCLEOTIDE SEQUENCE [LARGE SCALE GENOMIC DNA]</scope>
    <source>
        <strain evidence="1 2">KC310</strain>
    </source>
</reference>
<evidence type="ECO:0000313" key="2">
    <source>
        <dbReference type="Proteomes" id="UP000295258"/>
    </source>
</evidence>
<sequence length="85" mass="9351">MTPLERTLAKALTEVVIRLDGGDDDAITPTAAMEVLKPVIALLQDLPEQDRQVLADLINQCAQQETDPERRLTAWETPETLGLLA</sequence>
<comment type="caution">
    <text evidence="1">The sequence shown here is derived from an EMBL/GenBank/DDBJ whole genome shotgun (WGS) entry which is preliminary data.</text>
</comment>
<keyword evidence="2" id="KW-1185">Reference proteome</keyword>
<name>A0A4R4VDQ8_9ACTN</name>
<evidence type="ECO:0000313" key="1">
    <source>
        <dbReference type="EMBL" id="TDD02961.1"/>
    </source>
</evidence>